<feature type="domain" description="DNA polymerase zeta catalytic subunit N-terminal" evidence="19">
    <location>
        <begin position="14"/>
        <end position="63"/>
    </location>
</feature>
<comment type="similarity">
    <text evidence="2 13">Belongs to the DNA polymerase type-B family.</text>
</comment>
<dbReference type="RefSeq" id="XP_001732319.1">
    <property type="nucleotide sequence ID" value="XM_001732267.1"/>
</dbReference>
<dbReference type="GO" id="GO:0042276">
    <property type="term" value="P:error-prone translesion synthesis"/>
    <property type="evidence" value="ECO:0007669"/>
    <property type="project" value="TreeGrafter"/>
</dbReference>
<evidence type="ECO:0000313" key="20">
    <source>
        <dbReference type="EMBL" id="EDP45105.1"/>
    </source>
</evidence>
<keyword evidence="8 13" id="KW-0239">DNA-directed DNA polymerase</keyword>
<feature type="region of interest" description="Disordered" evidence="14">
    <location>
        <begin position="370"/>
        <end position="399"/>
    </location>
</feature>
<organism evidence="20 21">
    <name type="scientific">Malassezia globosa (strain ATCC MYA-4612 / CBS 7966)</name>
    <name type="common">Dandruff-associated fungus</name>
    <dbReference type="NCBI Taxonomy" id="425265"/>
    <lineage>
        <taxon>Eukaryota</taxon>
        <taxon>Fungi</taxon>
        <taxon>Dikarya</taxon>
        <taxon>Basidiomycota</taxon>
        <taxon>Ustilaginomycotina</taxon>
        <taxon>Malasseziomycetes</taxon>
        <taxon>Malasseziales</taxon>
        <taxon>Malasseziaceae</taxon>
        <taxon>Malassezia</taxon>
    </lineage>
</organism>
<dbReference type="InterPro" id="IPR056447">
    <property type="entry name" value="REV3_N"/>
</dbReference>
<dbReference type="InterPro" id="IPR043502">
    <property type="entry name" value="DNA/RNA_pol_sf"/>
</dbReference>
<evidence type="ECO:0000256" key="8">
    <source>
        <dbReference type="ARBA" id="ARBA00022932"/>
    </source>
</evidence>
<comment type="subcellular location">
    <subcellularLocation>
        <location evidence="13">Nucleus</location>
    </subcellularLocation>
</comment>
<keyword evidence="13" id="KW-0235">DNA replication</keyword>
<dbReference type="Gene3D" id="1.10.287.690">
    <property type="entry name" value="Helix hairpin bin"/>
    <property type="match status" value="1"/>
</dbReference>
<dbReference type="InterPro" id="IPR006134">
    <property type="entry name" value="DNA-dir_DNA_pol_B_multi_dom"/>
</dbReference>
<dbReference type="Gene3D" id="1.10.132.60">
    <property type="entry name" value="DNA polymerase family B, C-terminal domain"/>
    <property type="match status" value="1"/>
</dbReference>
<dbReference type="InterPro" id="IPR006133">
    <property type="entry name" value="DNA-dir_DNA_pol_B_exonuc"/>
</dbReference>
<evidence type="ECO:0000259" key="18">
    <source>
        <dbReference type="Pfam" id="PF24055"/>
    </source>
</evidence>
<comment type="caution">
    <text evidence="20">The sequence shown here is derived from an EMBL/GenBank/DDBJ whole genome shotgun (WGS) entry which is preliminary data.</text>
</comment>
<keyword evidence="4 13" id="KW-0548">Nucleotidyltransferase</keyword>
<dbReference type="InParanoid" id="A8PRN8"/>
<feature type="domain" description="DNA polymerase delta/zeta catalytic subunit N-terminal" evidence="18">
    <location>
        <begin position="64"/>
        <end position="155"/>
    </location>
</feature>
<feature type="compositionally biased region" description="Polar residues" evidence="14">
    <location>
        <begin position="370"/>
        <end position="380"/>
    </location>
</feature>
<dbReference type="PROSITE" id="PS00116">
    <property type="entry name" value="DNA_POLYMERASE_B"/>
    <property type="match status" value="1"/>
</dbReference>
<evidence type="ECO:0000259" key="19">
    <source>
        <dbReference type="Pfam" id="PF24065"/>
    </source>
</evidence>
<reference evidence="20 21" key="1">
    <citation type="journal article" date="2007" name="Proc. Natl. Acad. Sci. U.S.A.">
        <title>Dandruff-associated Malassezia genomes reveal convergent and divergent virulence traits shared with plant and human fungal pathogens.</title>
        <authorList>
            <person name="Xu J."/>
            <person name="Saunders C.W."/>
            <person name="Hu P."/>
            <person name="Grant R.A."/>
            <person name="Boekhout T."/>
            <person name="Kuramae E.E."/>
            <person name="Kronstad J.W."/>
            <person name="Deangelis Y.M."/>
            <person name="Reeder N.L."/>
            <person name="Johnstone K.R."/>
            <person name="Leland M."/>
            <person name="Fieno A.M."/>
            <person name="Begley W.M."/>
            <person name="Sun Y."/>
            <person name="Lacey M.P."/>
            <person name="Chaudhary T."/>
            <person name="Keough T."/>
            <person name="Chu L."/>
            <person name="Sears R."/>
            <person name="Yuan B."/>
            <person name="Dawson T.L.Jr."/>
        </authorList>
    </citation>
    <scope>NUCLEOTIDE SEQUENCE [LARGE SCALE GENOMIC DNA]</scope>
    <source>
        <strain evidence="21">ATCC MYA-4612 / CBS 7966</strain>
    </source>
</reference>
<dbReference type="InterPro" id="IPR056435">
    <property type="entry name" value="DPOD/Z_N"/>
</dbReference>
<dbReference type="CDD" id="cd05534">
    <property type="entry name" value="POLBc_zeta"/>
    <property type="match status" value="1"/>
</dbReference>
<dbReference type="FunFam" id="3.30.420.10:FF:000024">
    <property type="entry name" value="DNA polymerase zeta catalytic subunit"/>
    <property type="match status" value="1"/>
</dbReference>
<dbReference type="GO" id="GO:0006260">
    <property type="term" value="P:DNA replication"/>
    <property type="evidence" value="ECO:0007669"/>
    <property type="project" value="UniProtKB-KW"/>
</dbReference>
<evidence type="ECO:0000256" key="2">
    <source>
        <dbReference type="ARBA" id="ARBA00005755"/>
    </source>
</evidence>
<dbReference type="Gene3D" id="3.90.1600.10">
    <property type="entry name" value="Palm domain of DNA polymerase"/>
    <property type="match status" value="1"/>
</dbReference>
<evidence type="ECO:0000256" key="3">
    <source>
        <dbReference type="ARBA" id="ARBA00022679"/>
    </source>
</evidence>
<dbReference type="GO" id="GO:0000724">
    <property type="term" value="P:double-strand break repair via homologous recombination"/>
    <property type="evidence" value="ECO:0007669"/>
    <property type="project" value="TreeGrafter"/>
</dbReference>
<proteinExistence type="inferred from homology"/>
<dbReference type="Pfam" id="PF24055">
    <property type="entry name" value="POL3_N"/>
    <property type="match status" value="1"/>
</dbReference>
<comment type="cofactor">
    <cofactor evidence="1 13">
        <name>[4Fe-4S] cluster</name>
        <dbReference type="ChEBI" id="CHEBI:49883"/>
    </cofactor>
</comment>
<dbReference type="CDD" id="cd05778">
    <property type="entry name" value="DNA_polB_zeta_exo"/>
    <property type="match status" value="1"/>
</dbReference>
<dbReference type="Pfam" id="PF24065">
    <property type="entry name" value="REV3_N"/>
    <property type="match status" value="1"/>
</dbReference>
<dbReference type="STRING" id="425265.A8PRN8"/>
<dbReference type="InterPro" id="IPR036397">
    <property type="entry name" value="RNaseH_sf"/>
</dbReference>
<evidence type="ECO:0000256" key="6">
    <source>
        <dbReference type="ARBA" id="ARBA00022763"/>
    </source>
</evidence>
<keyword evidence="9 13" id="KW-0408">Iron</keyword>
<dbReference type="GO" id="GO:0051539">
    <property type="term" value="F:4 iron, 4 sulfur cluster binding"/>
    <property type="evidence" value="ECO:0007669"/>
    <property type="project" value="UniProtKB-KW"/>
</dbReference>
<keyword evidence="21" id="KW-1185">Reference proteome</keyword>
<evidence type="ECO:0000256" key="9">
    <source>
        <dbReference type="ARBA" id="ARBA00023004"/>
    </source>
</evidence>
<dbReference type="InterPro" id="IPR030559">
    <property type="entry name" value="PolZ_Rev3"/>
</dbReference>
<dbReference type="OMA" id="GRNKMGF"/>
<feature type="domain" description="C4-type zinc-finger of DNA polymerase delta" evidence="17">
    <location>
        <begin position="1388"/>
        <end position="1458"/>
    </location>
</feature>
<evidence type="ECO:0000259" key="16">
    <source>
        <dbReference type="Pfam" id="PF03104"/>
    </source>
</evidence>
<keyword evidence="5 13" id="KW-0479">Metal-binding</keyword>
<dbReference type="PANTHER" id="PTHR45812">
    <property type="entry name" value="DNA POLYMERASE ZETA CATALYTIC SUBUNIT"/>
    <property type="match status" value="1"/>
</dbReference>
<evidence type="ECO:0000256" key="7">
    <source>
        <dbReference type="ARBA" id="ARBA00022833"/>
    </source>
</evidence>
<keyword evidence="13" id="KW-0238">DNA-binding</keyword>
<evidence type="ECO:0000256" key="12">
    <source>
        <dbReference type="ARBA" id="ARBA00049244"/>
    </source>
</evidence>
<dbReference type="SUPFAM" id="SSF56672">
    <property type="entry name" value="DNA/RNA polymerases"/>
    <property type="match status" value="1"/>
</dbReference>
<dbReference type="GO" id="GO:0008270">
    <property type="term" value="F:zinc ion binding"/>
    <property type="evidence" value="ECO:0007669"/>
    <property type="project" value="UniProtKB-KW"/>
</dbReference>
<keyword evidence="7 13" id="KW-0862">Zinc</keyword>
<evidence type="ECO:0000256" key="1">
    <source>
        <dbReference type="ARBA" id="ARBA00001966"/>
    </source>
</evidence>
<dbReference type="OrthoDB" id="2414538at2759"/>
<dbReference type="GO" id="GO:0016035">
    <property type="term" value="C:zeta DNA polymerase complex"/>
    <property type="evidence" value="ECO:0007669"/>
    <property type="project" value="InterPro"/>
</dbReference>
<dbReference type="SMART" id="SM00486">
    <property type="entry name" value="POLBc"/>
    <property type="match status" value="1"/>
</dbReference>
<name>A8PRN8_MALGO</name>
<dbReference type="InterPro" id="IPR025687">
    <property type="entry name" value="Znf-C4pol"/>
</dbReference>
<dbReference type="Pfam" id="PF00136">
    <property type="entry name" value="DNA_pol_B"/>
    <property type="match status" value="1"/>
</dbReference>
<evidence type="ECO:0000313" key="21">
    <source>
        <dbReference type="Proteomes" id="UP000008837"/>
    </source>
</evidence>
<dbReference type="KEGG" id="mgl:MGL_0094"/>
<evidence type="ECO:0000256" key="10">
    <source>
        <dbReference type="ARBA" id="ARBA00023014"/>
    </source>
</evidence>
<dbReference type="GO" id="GO:0003887">
    <property type="term" value="F:DNA-directed DNA polymerase activity"/>
    <property type="evidence" value="ECO:0007669"/>
    <property type="project" value="UniProtKB-KW"/>
</dbReference>
<feature type="domain" description="DNA-directed DNA polymerase family B multifunctional" evidence="15">
    <location>
        <begin position="876"/>
        <end position="1342"/>
    </location>
</feature>
<keyword evidence="13" id="KW-0539">Nucleus</keyword>
<keyword evidence="6" id="KW-0227">DNA damage</keyword>
<dbReference type="GO" id="GO:0005634">
    <property type="term" value="C:nucleus"/>
    <property type="evidence" value="ECO:0007669"/>
    <property type="project" value="UniProtKB-SubCell"/>
</dbReference>
<feature type="domain" description="DNA-directed DNA polymerase family B exonuclease" evidence="16">
    <location>
        <begin position="701"/>
        <end position="809"/>
    </location>
</feature>
<dbReference type="GO" id="GO:0003677">
    <property type="term" value="F:DNA binding"/>
    <property type="evidence" value="ECO:0007669"/>
    <property type="project" value="UniProtKB-KW"/>
</dbReference>
<accession>A8PRN8</accession>
<evidence type="ECO:0000256" key="14">
    <source>
        <dbReference type="SAM" id="MobiDB-lite"/>
    </source>
</evidence>
<gene>
    <name evidence="20" type="ORF">MGL_0094</name>
</gene>
<evidence type="ECO:0000256" key="11">
    <source>
        <dbReference type="ARBA" id="ARBA00023204"/>
    </source>
</evidence>
<comment type="catalytic activity">
    <reaction evidence="12 13">
        <text>DNA(n) + a 2'-deoxyribonucleoside 5'-triphosphate = DNA(n+1) + diphosphate</text>
        <dbReference type="Rhea" id="RHEA:22508"/>
        <dbReference type="Rhea" id="RHEA-COMP:17339"/>
        <dbReference type="Rhea" id="RHEA-COMP:17340"/>
        <dbReference type="ChEBI" id="CHEBI:33019"/>
        <dbReference type="ChEBI" id="CHEBI:61560"/>
        <dbReference type="ChEBI" id="CHEBI:173112"/>
        <dbReference type="EC" id="2.7.7.7"/>
    </reaction>
</comment>
<keyword evidence="3 13" id="KW-0808">Transferase</keyword>
<dbReference type="InterPro" id="IPR042087">
    <property type="entry name" value="DNA_pol_B_thumb"/>
</dbReference>
<dbReference type="InterPro" id="IPR006172">
    <property type="entry name" value="DNA-dir_DNA_pol_B"/>
</dbReference>
<keyword evidence="13" id="KW-0863">Zinc-finger</keyword>
<dbReference type="FunCoup" id="A8PRN8">
    <property type="interactions" value="297"/>
</dbReference>
<dbReference type="Proteomes" id="UP000008837">
    <property type="component" value="Unassembled WGS sequence"/>
</dbReference>
<dbReference type="EC" id="2.7.7.7" evidence="13"/>
<dbReference type="InterPro" id="IPR012337">
    <property type="entry name" value="RNaseH-like_sf"/>
</dbReference>
<dbReference type="GO" id="GO:0000166">
    <property type="term" value="F:nucleotide binding"/>
    <property type="evidence" value="ECO:0007669"/>
    <property type="project" value="InterPro"/>
</dbReference>
<dbReference type="EMBL" id="AAYY01000001">
    <property type="protein sequence ID" value="EDP45105.1"/>
    <property type="molecule type" value="Genomic_DNA"/>
</dbReference>
<protein>
    <recommendedName>
        <fullName evidence="13">DNA polymerase</fullName>
        <ecNumber evidence="13">2.7.7.7</ecNumber>
    </recommendedName>
</protein>
<dbReference type="InterPro" id="IPR023211">
    <property type="entry name" value="DNA_pol_palm_dom_sf"/>
</dbReference>
<sequence>MPASRPERALDLFITNVEYTVQESGSFDTYRSAFGINGCLPRVPVIRAYGATRHGQRCCLHVHNVFPYLYIEYHGSLEPTNGTCQIRGFADPDVVLDYIDELGHAVQTAIAASLRLSPTRKHFLAAIHLCKGTPFYGYHVRPAYYLKISYVDPAIRHRLRALLEQGHVLNTVFQPYEAHVQYHLQWMMDYNVYGCDWMHIESVSYRSSVDKAVPQDSYCAVEADTWAHSIKNRRYIHASEPGGSQPSLNVQEDPVVPSLRALWSQDRERRAYWDLGPTPPSAMDERECRSRLPAADMQWDASPRLNAAWHERVGRAYRDHHDVAVHELDKYVLAAYQTVELFHENGYDHVGWEDESGRSAKMFDYAQSQTSSLMGTTQATPIPEPTSPPNFSSHETSDFVPSTFPNESPIPVPVSQTDRLPQRSPVPPLALAALAAPPMQLPTCMPSSLYTYKVPPPTQVQLEDSWSQFQQPRVLYETCHYSSTADVPRQAHEYGGQVKTLPSTGLDGLDGFRGSTSSRVARSLSQIRYWQWAHAPPSQVDVQAWLTMQDTKEQGDEQKRHYKLQARNADLLTGRAKRADQAVSWQHEPSLSDPSRRSCAGRSPPLEKKHLSTLCMDLLVCTRGDLGPDSMRDPISAVVYTWMDEAQSDVDFKHAQHGMHHNSDADGHACDWQQEARHASRSGIILVRDSGLPIKLGLREPITVVDSEVALFHNLVDLVRMWDPDILAGYDVARTSWGFLVRRASAVPALDMDIVYELGRMRTQSAVGAMTDWSASTTSSLRICGRHVLNVWRLMRTHIALTQYTLEHVVMNVLHRRTPVYSCATLTEWLRSYRAADVARALRYALRRVRFCVALLDKTEMITRTAEFARMYGVDFFSVLSRGSQFRVESVLLRITKPRSYVLPSPNRAQVAQQNAPECLPLVLEPCSGMYRGPVVVLDFQSLYPTMMMAYNLCYSTCVGRVTPFKGSYKLGFTQHAELPPRTAAAPVASPATAWQQQSQEQQQQDTNVYILPNGLAFVRPHIREGILPRMLHEVLSARIMTKHTLKRLPKEAGHVPQRRLQAQQLALKLLANVTYGYCGATASGRMPCVEIADAIVQSARETLEKAMALIEQTPEWGADIVYGDTDSIFVHLPGQSKDDAFRIGHEIAERITAMNPAPVRLNFEKVYLPCMLVAKKRYAGYRFDTKEQARATLDVKGLEMIRRDGHVALQRMQETCLRILFETHDMTAMKRYCQRQWAKLYTNDVLPLYLLMSKEVRMGTYASGASMPPGAAVAMQRMRHDPAYMPHAAERVPYLIQHGAPSAKLQDLALSPHELLRVWPLALHMEYYVRRTILPALDRLLGLVGVNVYAWLEDMPKQVGRPRRPLLCLPPTRPNAPTLLQTLAHTCLVCGNPGTSQAHPFCIDCLRNPETSMQRITSAQHAAEAQQLGLHHICTACAQEMERPPCEAIDCAVLYKRISNDRLVQHLHALPGDLERDLEQTKPGSDAWTW</sequence>
<dbReference type="Gene3D" id="3.30.420.10">
    <property type="entry name" value="Ribonuclease H-like superfamily/Ribonuclease H"/>
    <property type="match status" value="1"/>
</dbReference>
<dbReference type="Pfam" id="PF14260">
    <property type="entry name" value="zf-C4pol"/>
    <property type="match status" value="1"/>
</dbReference>
<feature type="region of interest" description="Disordered" evidence="14">
    <location>
        <begin position="577"/>
        <end position="604"/>
    </location>
</feature>
<dbReference type="PANTHER" id="PTHR45812:SF1">
    <property type="entry name" value="DNA POLYMERASE ZETA CATALYTIC SUBUNIT"/>
    <property type="match status" value="1"/>
</dbReference>
<dbReference type="VEuPathDB" id="FungiDB:MGL_0094"/>
<keyword evidence="13" id="KW-0004">4Fe-4S</keyword>
<dbReference type="PRINTS" id="PR00106">
    <property type="entry name" value="DNAPOLB"/>
</dbReference>
<feature type="compositionally biased region" description="Polar residues" evidence="14">
    <location>
        <begin position="389"/>
        <end position="399"/>
    </location>
</feature>
<dbReference type="Pfam" id="PF03104">
    <property type="entry name" value="DNA_pol_B_exo1"/>
    <property type="match status" value="1"/>
</dbReference>
<keyword evidence="11" id="KW-0234">DNA repair</keyword>
<evidence type="ECO:0000256" key="5">
    <source>
        <dbReference type="ARBA" id="ARBA00022723"/>
    </source>
</evidence>
<keyword evidence="10 13" id="KW-0411">Iron-sulfur</keyword>
<evidence type="ECO:0000259" key="15">
    <source>
        <dbReference type="Pfam" id="PF00136"/>
    </source>
</evidence>
<dbReference type="GeneID" id="5856625"/>
<evidence type="ECO:0000259" key="17">
    <source>
        <dbReference type="Pfam" id="PF14260"/>
    </source>
</evidence>
<feature type="compositionally biased region" description="Polar residues" evidence="14">
    <location>
        <begin position="583"/>
        <end position="593"/>
    </location>
</feature>
<evidence type="ECO:0000256" key="4">
    <source>
        <dbReference type="ARBA" id="ARBA00022695"/>
    </source>
</evidence>
<dbReference type="InterPro" id="IPR017964">
    <property type="entry name" value="DNA-dir_DNA_pol_B_CS"/>
</dbReference>
<evidence type="ECO:0000256" key="13">
    <source>
        <dbReference type="RuleBase" id="RU000442"/>
    </source>
</evidence>
<dbReference type="Gene3D" id="3.30.342.10">
    <property type="entry name" value="DNA Polymerase, chain B, domain 1"/>
    <property type="match status" value="1"/>
</dbReference>
<dbReference type="SUPFAM" id="SSF53098">
    <property type="entry name" value="Ribonuclease H-like"/>
    <property type="match status" value="1"/>
</dbReference>